<keyword evidence="2" id="KW-1185">Reference proteome</keyword>
<dbReference type="EMBL" id="BAUW01000024">
    <property type="protein sequence ID" value="GAE45565.1"/>
    <property type="molecule type" value="Genomic_DNA"/>
</dbReference>
<accession>W4RMB2</accession>
<gene>
    <name evidence="1" type="ORF">JCM21738_2384</name>
</gene>
<reference evidence="1 2" key="1">
    <citation type="submission" date="2013-12" db="EMBL/GenBank/DDBJ databases">
        <title>NBRP : Genome information of microbial organism related human and environment.</title>
        <authorList>
            <person name="Hattori M."/>
            <person name="Oshima K."/>
            <person name="Inaba H."/>
            <person name="Suda W."/>
            <person name="Sakamoto M."/>
            <person name="Iino T."/>
            <person name="Kitahara M."/>
            <person name="Oshida Y."/>
            <person name="Iida T."/>
            <person name="Kudo T."/>
            <person name="Itoh T."/>
            <person name="Ahmed I."/>
            <person name="Ohkuma M."/>
        </authorList>
    </citation>
    <scope>NUCLEOTIDE SEQUENCE [LARGE SCALE GENOMIC DNA]</scope>
    <source>
        <strain evidence="1 2">JCM 21738</strain>
    </source>
</reference>
<evidence type="ECO:0000313" key="1">
    <source>
        <dbReference type="EMBL" id="GAE45565.1"/>
    </source>
</evidence>
<sequence>MEQLIPFISDVGFPIVVTLYLLHRIEAKLDTVVHSIQTLPARLQERQDPEPVYTQKAIREINH</sequence>
<dbReference type="Proteomes" id="UP000018949">
    <property type="component" value="Unassembled WGS sequence"/>
</dbReference>
<organism evidence="1 2">
    <name type="scientific">Mesobacillus boroniphilus JCM 21738</name>
    <dbReference type="NCBI Taxonomy" id="1294265"/>
    <lineage>
        <taxon>Bacteria</taxon>
        <taxon>Bacillati</taxon>
        <taxon>Bacillota</taxon>
        <taxon>Bacilli</taxon>
        <taxon>Bacillales</taxon>
        <taxon>Bacillaceae</taxon>
        <taxon>Mesobacillus</taxon>
    </lineage>
</organism>
<dbReference type="Pfam" id="PF12841">
    <property type="entry name" value="YvrJ"/>
    <property type="match status" value="1"/>
</dbReference>
<dbReference type="AlphaFoldDB" id="W4RMB2"/>
<dbReference type="InterPro" id="IPR024419">
    <property type="entry name" value="YvrJ"/>
</dbReference>
<dbReference type="eggNOG" id="ENOG5033A90">
    <property type="taxonomic scope" value="Bacteria"/>
</dbReference>
<name>W4RMB2_9BACI</name>
<proteinExistence type="predicted"/>
<evidence type="ECO:0008006" key="3">
    <source>
        <dbReference type="Google" id="ProtNLM"/>
    </source>
</evidence>
<dbReference type="RefSeq" id="WP_023625942.1">
    <property type="nucleotide sequence ID" value="NZ_BAUW01000024.1"/>
</dbReference>
<comment type="caution">
    <text evidence="1">The sequence shown here is derived from an EMBL/GenBank/DDBJ whole genome shotgun (WGS) entry which is preliminary data.</text>
</comment>
<protein>
    <recommendedName>
        <fullName evidence="3">YvrJ family protein</fullName>
    </recommendedName>
</protein>
<evidence type="ECO:0000313" key="2">
    <source>
        <dbReference type="Proteomes" id="UP000018949"/>
    </source>
</evidence>